<dbReference type="GeneID" id="25258234"/>
<keyword evidence="4" id="KW-1185">Reference proteome</keyword>
<dbReference type="Proteomes" id="UP000029725">
    <property type="component" value="Unassembled WGS sequence"/>
</dbReference>
<feature type="compositionally biased region" description="Basic and acidic residues" evidence="1">
    <location>
        <begin position="193"/>
        <end position="205"/>
    </location>
</feature>
<comment type="caution">
    <text evidence="3">The sequence shown here is derived from an EMBL/GenBank/DDBJ whole genome shotgun (WGS) entry which is preliminary data.</text>
</comment>
<feature type="compositionally biased region" description="Polar residues" evidence="1">
    <location>
        <begin position="421"/>
        <end position="435"/>
    </location>
</feature>
<feature type="region of interest" description="Disordered" evidence="1">
    <location>
        <begin position="415"/>
        <end position="606"/>
    </location>
</feature>
<protein>
    <recommendedName>
        <fullName evidence="2">GYF domain-containing protein</fullName>
    </recommendedName>
</protein>
<dbReference type="InterPro" id="IPR003169">
    <property type="entry name" value="GYF"/>
</dbReference>
<dbReference type="OrthoDB" id="6415790at2759"/>
<dbReference type="Pfam" id="PF02213">
    <property type="entry name" value="GYF"/>
    <property type="match status" value="1"/>
</dbReference>
<feature type="compositionally biased region" description="Polar residues" evidence="1">
    <location>
        <begin position="170"/>
        <end position="184"/>
    </location>
</feature>
<dbReference type="PROSITE" id="PS50829">
    <property type="entry name" value="GYF"/>
    <property type="match status" value="1"/>
</dbReference>
<feature type="compositionally biased region" description="Polar residues" evidence="1">
    <location>
        <begin position="563"/>
        <end position="586"/>
    </location>
</feature>
<feature type="region of interest" description="Disordered" evidence="1">
    <location>
        <begin position="712"/>
        <end position="734"/>
    </location>
</feature>
<dbReference type="HOGENOM" id="CLU_377710_0_0_1"/>
<feature type="region of interest" description="Disordered" evidence="1">
    <location>
        <begin position="105"/>
        <end position="205"/>
    </location>
</feature>
<dbReference type="SMART" id="SM00444">
    <property type="entry name" value="GYF"/>
    <property type="match status" value="1"/>
</dbReference>
<gene>
    <name evidence="3" type="ORF">DI09_129p60</name>
</gene>
<organism evidence="3 4">
    <name type="scientific">Mitosporidium daphniae</name>
    <dbReference type="NCBI Taxonomy" id="1485682"/>
    <lineage>
        <taxon>Eukaryota</taxon>
        <taxon>Fungi</taxon>
        <taxon>Fungi incertae sedis</taxon>
        <taxon>Microsporidia</taxon>
        <taxon>Mitosporidium</taxon>
    </lineage>
</organism>
<dbReference type="EMBL" id="JMKJ01000032">
    <property type="protein sequence ID" value="KGG52883.1"/>
    <property type="molecule type" value="Genomic_DNA"/>
</dbReference>
<name>A0A098VUY2_9MICR</name>
<reference evidence="3 4" key="1">
    <citation type="submission" date="2014-04" db="EMBL/GenBank/DDBJ databases">
        <title>A new species of microsporidia sheds light on the evolution of extreme parasitism.</title>
        <authorList>
            <person name="Haag K.L."/>
            <person name="James T.Y."/>
            <person name="Larsson R."/>
            <person name="Schaer T.M."/>
            <person name="Refardt D."/>
            <person name="Pombert J.-F."/>
            <person name="Ebert D."/>
        </authorList>
    </citation>
    <scope>NUCLEOTIDE SEQUENCE [LARGE SCALE GENOMIC DNA]</scope>
    <source>
        <strain evidence="3 4">UGP3</strain>
        <tissue evidence="3">Spores</tissue>
    </source>
</reference>
<evidence type="ECO:0000313" key="4">
    <source>
        <dbReference type="Proteomes" id="UP000029725"/>
    </source>
</evidence>
<feature type="compositionally biased region" description="Polar residues" evidence="1">
    <location>
        <begin position="112"/>
        <end position="145"/>
    </location>
</feature>
<feature type="compositionally biased region" description="Basic and acidic residues" evidence="1">
    <location>
        <begin position="460"/>
        <end position="471"/>
    </location>
</feature>
<evidence type="ECO:0000313" key="3">
    <source>
        <dbReference type="EMBL" id="KGG52883.1"/>
    </source>
</evidence>
<feature type="domain" description="GYF" evidence="2">
    <location>
        <begin position="310"/>
        <end position="360"/>
    </location>
</feature>
<evidence type="ECO:0000256" key="1">
    <source>
        <dbReference type="SAM" id="MobiDB-lite"/>
    </source>
</evidence>
<evidence type="ECO:0000259" key="2">
    <source>
        <dbReference type="PROSITE" id="PS50829"/>
    </source>
</evidence>
<dbReference type="InterPro" id="IPR035445">
    <property type="entry name" value="GYF-like_dom_sf"/>
</dbReference>
<proteinExistence type="predicted"/>
<sequence length="734" mass="80293">MTSCIADTQAFAQNAAHVDAPRLCIKNILSSCPIHPKRSELPLPASVTCIHQDVFITASVDGEEFSEAGVYSQKADDFSLLSPILYSVFSFEDLTVMDSPIAIPQPRKPMNANGNIGDKQNNSTQHHGYSRNNRAATYGDSSEFITQRGGGRRFQGQHRSAYGNQHHGNRANSDGSGDSQQNYGHHNRHHYQQHADEKNQQPKKSIDSFVSQFESMAPYKSRELDSSSMEDPWADPSASVGSFDSSGNFITSEFPKKDAATARSSRIPIQQSRLSSIISSKIITAESLEATLFQNSISSEGELNVAIPFFNLWYYKDPYGNIQGPFPSEQMTHWSEAGYFDLKMLVRPDVDSASTFNNLSNLSIVSDFVPLSEWINLYNHNWPWSNQAKNIVYSVKQPQSSKPEPMAAVEIIVTQEKESHSSIQKSNPITQNSETEYLKPSITEPINSGKTPEHVPLPSEEIKDDAQKKTEQATPIEDPEKKSISATKFKGWATSTNMADPAANIRTSIQENSRSKRIPEPQSAQPLEHAVANVRSKPTSWSSIASSGFGSHAEPVEGKPTPSKASNATNSANVTSKSQPQPQEAFQSQGKPSQSSKSDVKNEKSDSAAALGKWVSKELSRMNIKNIDSTTLTTLLFPLSVDQMKDILTEFLPTASEISEFIAGFTEARASTPSLNGLLPPTLVSAKKKTATPLASDSKEADGFSVVVRKTKKSAPAAKTHSTHEAPGKRIVGL</sequence>
<dbReference type="SUPFAM" id="SSF55277">
    <property type="entry name" value="GYF domain"/>
    <property type="match status" value="1"/>
</dbReference>
<dbReference type="Gene3D" id="3.30.1490.40">
    <property type="match status" value="1"/>
</dbReference>
<accession>A0A098VUY2</accession>
<dbReference type="AlphaFoldDB" id="A0A098VUY2"/>
<feature type="compositionally biased region" description="Low complexity" evidence="1">
    <location>
        <begin position="540"/>
        <end position="551"/>
    </location>
</feature>
<dbReference type="RefSeq" id="XP_013239319.1">
    <property type="nucleotide sequence ID" value="XM_013383865.1"/>
</dbReference>
<dbReference type="VEuPathDB" id="MicrosporidiaDB:DI09_129p60"/>
<feature type="compositionally biased region" description="Low complexity" evidence="1">
    <location>
        <begin position="587"/>
        <end position="597"/>
    </location>
</feature>